<evidence type="ECO:0000313" key="2">
    <source>
        <dbReference type="Proteomes" id="UP000054375"/>
    </source>
</evidence>
<protein>
    <submittedName>
        <fullName evidence="1">Uncharacterized protein</fullName>
    </submittedName>
</protein>
<evidence type="ECO:0000313" key="1">
    <source>
        <dbReference type="EMBL" id="KUN59326.1"/>
    </source>
</evidence>
<dbReference type="Proteomes" id="UP000054375">
    <property type="component" value="Unassembled WGS sequence"/>
</dbReference>
<accession>A0A117QX86</accession>
<proteinExistence type="predicted"/>
<comment type="caution">
    <text evidence="1">The sequence shown here is derived from an EMBL/GenBank/DDBJ whole genome shotgun (WGS) entry which is preliminary data.</text>
</comment>
<name>A0A117QX86_9ACTN</name>
<dbReference type="EMBL" id="LMWV01000037">
    <property type="protein sequence ID" value="KUN59326.1"/>
    <property type="molecule type" value="Genomic_DNA"/>
</dbReference>
<organism evidence="1 2">
    <name type="scientific">Streptomyces griseorubiginosus</name>
    <dbReference type="NCBI Taxonomy" id="67304"/>
    <lineage>
        <taxon>Bacteria</taxon>
        <taxon>Bacillati</taxon>
        <taxon>Actinomycetota</taxon>
        <taxon>Actinomycetes</taxon>
        <taxon>Kitasatosporales</taxon>
        <taxon>Streptomycetaceae</taxon>
        <taxon>Streptomyces</taxon>
    </lineage>
</organism>
<reference evidence="1 2" key="1">
    <citation type="submission" date="2015-10" db="EMBL/GenBank/DDBJ databases">
        <title>Draft genome sequence of Streptomyces griseorubiginosus DSM 40469, type strain for the species Streptomyces griseorubiginosus.</title>
        <authorList>
            <person name="Ruckert C."/>
            <person name="Winkler A."/>
            <person name="Kalinowski J."/>
            <person name="Kampfer P."/>
            <person name="Glaeser S."/>
        </authorList>
    </citation>
    <scope>NUCLEOTIDE SEQUENCE [LARGE SCALE GENOMIC DNA]</scope>
    <source>
        <strain evidence="1 2">DSM 40469</strain>
    </source>
</reference>
<gene>
    <name evidence="1" type="ORF">AQJ54_40220</name>
</gene>
<keyword evidence="2" id="KW-1185">Reference proteome</keyword>
<sequence>MAMRLLEHRDGLDDGDEVTYWLDEIAEVLPNCRTPIQFVSLETYVKAAIRELEKAARRNAGSAGATMEANQAYAAAAELIAGS</sequence>
<dbReference type="AlphaFoldDB" id="A0A117QX86"/>